<dbReference type="PANTHER" id="PTHR22959">
    <property type="entry name" value="PYM PROTEIN"/>
    <property type="match status" value="1"/>
</dbReference>
<dbReference type="GO" id="GO:1903259">
    <property type="term" value="P:exon-exon junction complex disassembly"/>
    <property type="evidence" value="ECO:0007669"/>
    <property type="project" value="InterPro"/>
</dbReference>
<feature type="compositionally biased region" description="Basic and acidic residues" evidence="2">
    <location>
        <begin position="94"/>
        <end position="110"/>
    </location>
</feature>
<feature type="compositionally biased region" description="Basic residues" evidence="2">
    <location>
        <begin position="114"/>
        <end position="123"/>
    </location>
</feature>
<feature type="region of interest" description="Disordered" evidence="2">
    <location>
        <begin position="94"/>
        <end position="163"/>
    </location>
</feature>
<dbReference type="SMART" id="SM01273">
    <property type="entry name" value="Mago-bind"/>
    <property type="match status" value="1"/>
</dbReference>
<comment type="similarity">
    <text evidence="1">Belongs to the pym family.</text>
</comment>
<dbReference type="SUPFAM" id="SSF101931">
    <property type="entry name" value="Pym (Within the bgcn gene intron protein, WIBG), N-terminal domain"/>
    <property type="match status" value="1"/>
</dbReference>
<evidence type="ECO:0000256" key="2">
    <source>
        <dbReference type="SAM" id="MobiDB-lite"/>
    </source>
</evidence>
<dbReference type="Proteomes" id="UP000267029">
    <property type="component" value="Unassembled WGS sequence"/>
</dbReference>
<feature type="domain" description="WIBG Mago-binding" evidence="3">
    <location>
        <begin position="34"/>
        <end position="60"/>
    </location>
</feature>
<dbReference type="OrthoDB" id="21625at2759"/>
<dbReference type="GO" id="GO:0003723">
    <property type="term" value="F:RNA binding"/>
    <property type="evidence" value="ECO:0007669"/>
    <property type="project" value="TreeGrafter"/>
</dbReference>
<reference evidence="4 5" key="1">
    <citation type="submission" date="2018-10" db="EMBL/GenBank/DDBJ databases">
        <authorList>
            <consortium name="Pathogen Informatics"/>
        </authorList>
    </citation>
    <scope>NUCLEOTIDE SEQUENCE [LARGE SCALE GENOMIC DNA]</scope>
</reference>
<dbReference type="EMBL" id="UXSR01005181">
    <property type="protein sequence ID" value="VDD79126.1"/>
    <property type="molecule type" value="Genomic_DNA"/>
</dbReference>
<proteinExistence type="inferred from homology"/>
<dbReference type="STRING" id="53468.A0A3P6HV58"/>
<feature type="region of interest" description="Disordered" evidence="2">
    <location>
        <begin position="382"/>
        <end position="410"/>
    </location>
</feature>
<evidence type="ECO:0000256" key="1">
    <source>
        <dbReference type="ARBA" id="ARBA00009394"/>
    </source>
</evidence>
<protein>
    <recommendedName>
        <fullName evidence="3">WIBG Mago-binding domain-containing protein</fullName>
    </recommendedName>
</protein>
<evidence type="ECO:0000259" key="3">
    <source>
        <dbReference type="SMART" id="SM01273"/>
    </source>
</evidence>
<dbReference type="InterPro" id="IPR036348">
    <property type="entry name" value="WIBG_N_sf"/>
</dbReference>
<dbReference type="InterPro" id="IPR015362">
    <property type="entry name" value="WIBG_mago-bd"/>
</dbReference>
<keyword evidence="5" id="KW-1185">Reference proteome</keyword>
<dbReference type="GO" id="GO:0005737">
    <property type="term" value="C:cytoplasm"/>
    <property type="evidence" value="ECO:0007669"/>
    <property type="project" value="TreeGrafter"/>
</dbReference>
<sequence length="454" mass="49265">MLIFCALVSWTKSELVLLSTRKVVVFSTLSELLGEHVIPATRRPDGTWRKEIKVKAGYIPQEEVPAYLPKPVEQIREKREKFVIPGLSKEDAAEITRQRRAAEAASKKLESSTTKKRTSKKKAASSATAKTKPVEDESAKCQSSEPVDSEMTKEGEAEKLKRQLRTEQKRLRQIAELSERAASGEKLNPDQLAKLARRTEVEALVAMLQASCSFYYRVQVEKSGIYPDQFQNRSHQEALLMLSKAQHKNFGSVSSQDVINQTNALRKQVGQLYGTSQVSAAFYKRQMAMFSPPQSQQQFSSRNLAEVAVSSLLGNRELSAQELQSISKYLAEFGAASGKLQSADIINAVNAGTMSAFLNNPKLAAAVAASLGSATRVSAATSVSTSSSTSAPLTTVGGGTFLPPAPTGYRGSITTGQSAQQIQLAQQLAAQQQAAALYASRVAPQSQHDYTTNG</sequence>
<dbReference type="AlphaFoldDB" id="A0A3P6HV58"/>
<accession>A0A3P6HV58</accession>
<dbReference type="PANTHER" id="PTHR22959:SF0">
    <property type="entry name" value="PARTNER OF Y14 AND MAGO"/>
    <property type="match status" value="1"/>
</dbReference>
<gene>
    <name evidence="4" type="ORF">MCOS_LOCUS5129</name>
</gene>
<organism evidence="4 5">
    <name type="scientific">Mesocestoides corti</name>
    <name type="common">Flatworm</name>
    <dbReference type="NCBI Taxonomy" id="53468"/>
    <lineage>
        <taxon>Eukaryota</taxon>
        <taxon>Metazoa</taxon>
        <taxon>Spiralia</taxon>
        <taxon>Lophotrochozoa</taxon>
        <taxon>Platyhelminthes</taxon>
        <taxon>Cestoda</taxon>
        <taxon>Eucestoda</taxon>
        <taxon>Cyclophyllidea</taxon>
        <taxon>Mesocestoididae</taxon>
        <taxon>Mesocestoides</taxon>
    </lineage>
</organism>
<name>A0A3P6HV58_MESCO</name>
<dbReference type="GO" id="GO:0035145">
    <property type="term" value="C:exon-exon junction complex"/>
    <property type="evidence" value="ECO:0007669"/>
    <property type="project" value="TreeGrafter"/>
</dbReference>
<evidence type="ECO:0000313" key="4">
    <source>
        <dbReference type="EMBL" id="VDD79126.1"/>
    </source>
</evidence>
<feature type="compositionally biased region" description="Low complexity" evidence="2">
    <location>
        <begin position="382"/>
        <end position="391"/>
    </location>
</feature>
<dbReference type="InterPro" id="IPR039333">
    <property type="entry name" value="PYM1"/>
</dbReference>
<dbReference type="Pfam" id="PF09282">
    <property type="entry name" value="Mago-bind"/>
    <property type="match status" value="1"/>
</dbReference>
<feature type="compositionally biased region" description="Basic and acidic residues" evidence="2">
    <location>
        <begin position="150"/>
        <end position="163"/>
    </location>
</feature>
<evidence type="ECO:0000313" key="5">
    <source>
        <dbReference type="Proteomes" id="UP000267029"/>
    </source>
</evidence>